<sequence length="79" mass="9000">MANRCLICDKKKQVGVSSRHHRGVAGKQWMKRAQKTKRTFSPNLQWATVDGIRIRVCAKCLKLIKKEQPKGNLPEIASK</sequence>
<dbReference type="AlphaFoldDB" id="A0A2H0KGB6"/>
<dbReference type="EMBL" id="PCVI01000021">
    <property type="protein sequence ID" value="PIQ70290.1"/>
    <property type="molecule type" value="Genomic_DNA"/>
</dbReference>
<dbReference type="InterPro" id="IPR037147">
    <property type="entry name" value="Ribosomal_bL28_sf"/>
</dbReference>
<comment type="caution">
    <text evidence="4">The sequence shown here is derived from an EMBL/GenBank/DDBJ whole genome shotgun (WGS) entry which is preliminary data.</text>
</comment>
<protein>
    <submittedName>
        <fullName evidence="4">50S ribosomal protein L28</fullName>
    </submittedName>
</protein>
<dbReference type="GO" id="GO:1990904">
    <property type="term" value="C:ribonucleoprotein complex"/>
    <property type="evidence" value="ECO:0007669"/>
    <property type="project" value="UniProtKB-KW"/>
</dbReference>
<dbReference type="Proteomes" id="UP000231371">
    <property type="component" value="Unassembled WGS sequence"/>
</dbReference>
<dbReference type="InterPro" id="IPR034704">
    <property type="entry name" value="Ribosomal_bL28/bL31-like_sf"/>
</dbReference>
<dbReference type="GO" id="GO:0005840">
    <property type="term" value="C:ribosome"/>
    <property type="evidence" value="ECO:0007669"/>
    <property type="project" value="UniProtKB-KW"/>
</dbReference>
<evidence type="ECO:0000256" key="2">
    <source>
        <dbReference type="ARBA" id="ARBA00022980"/>
    </source>
</evidence>
<evidence type="ECO:0000313" key="4">
    <source>
        <dbReference type="EMBL" id="PIQ70290.1"/>
    </source>
</evidence>
<evidence type="ECO:0000313" key="5">
    <source>
        <dbReference type="Proteomes" id="UP000231371"/>
    </source>
</evidence>
<keyword evidence="2 4" id="KW-0689">Ribosomal protein</keyword>
<gene>
    <name evidence="4" type="ORF">COV89_01265</name>
</gene>
<dbReference type="Gene3D" id="2.30.170.40">
    <property type="entry name" value="Ribosomal protein L28/L24"/>
    <property type="match status" value="1"/>
</dbReference>
<dbReference type="Pfam" id="PF00830">
    <property type="entry name" value="Ribosomal_L28"/>
    <property type="match status" value="1"/>
</dbReference>
<evidence type="ECO:0000256" key="1">
    <source>
        <dbReference type="ARBA" id="ARBA00008760"/>
    </source>
</evidence>
<proteinExistence type="inferred from homology"/>
<dbReference type="InterPro" id="IPR026569">
    <property type="entry name" value="Ribosomal_bL28"/>
</dbReference>
<keyword evidence="3" id="KW-0687">Ribonucleoprotein</keyword>
<dbReference type="SUPFAM" id="SSF143800">
    <property type="entry name" value="L28p-like"/>
    <property type="match status" value="1"/>
</dbReference>
<comment type="similarity">
    <text evidence="1">Belongs to the bacterial ribosomal protein bL28 family.</text>
</comment>
<accession>A0A2H0KGB6</accession>
<evidence type="ECO:0000256" key="3">
    <source>
        <dbReference type="ARBA" id="ARBA00023274"/>
    </source>
</evidence>
<name>A0A2H0KGB6_9BACT</name>
<reference evidence="4 5" key="1">
    <citation type="submission" date="2017-09" db="EMBL/GenBank/DDBJ databases">
        <title>Depth-based differentiation of microbial function through sediment-hosted aquifers and enrichment of novel symbionts in the deep terrestrial subsurface.</title>
        <authorList>
            <person name="Probst A.J."/>
            <person name="Ladd B."/>
            <person name="Jarett J.K."/>
            <person name="Geller-Mcgrath D.E."/>
            <person name="Sieber C.M."/>
            <person name="Emerson J.B."/>
            <person name="Anantharaman K."/>
            <person name="Thomas B.C."/>
            <person name="Malmstrom R."/>
            <person name="Stieglmeier M."/>
            <person name="Klingl A."/>
            <person name="Woyke T."/>
            <person name="Ryan C.M."/>
            <person name="Banfield J.F."/>
        </authorList>
    </citation>
    <scope>NUCLEOTIDE SEQUENCE [LARGE SCALE GENOMIC DNA]</scope>
    <source>
        <strain evidence="4">CG11_big_fil_rev_8_21_14_0_20_40_12</strain>
    </source>
</reference>
<dbReference type="GO" id="GO:0003735">
    <property type="term" value="F:structural constituent of ribosome"/>
    <property type="evidence" value="ECO:0007669"/>
    <property type="project" value="InterPro"/>
</dbReference>
<organism evidence="4 5">
    <name type="scientific">Candidatus Shapirobacteria bacterium CG11_big_fil_rev_8_21_14_0_20_40_12</name>
    <dbReference type="NCBI Taxonomy" id="1974889"/>
    <lineage>
        <taxon>Bacteria</taxon>
        <taxon>Candidatus Shapironibacteriota</taxon>
    </lineage>
</organism>